<evidence type="ECO:0000313" key="1">
    <source>
        <dbReference type="EMBL" id="EEF40721.1"/>
    </source>
</evidence>
<protein>
    <submittedName>
        <fullName evidence="1">Uncharacterized protein</fullName>
    </submittedName>
</protein>
<proteinExistence type="predicted"/>
<dbReference type="EMBL" id="EQ973882">
    <property type="protein sequence ID" value="EEF40721.1"/>
    <property type="molecule type" value="Genomic_DNA"/>
</dbReference>
<evidence type="ECO:0000313" key="2">
    <source>
        <dbReference type="Proteomes" id="UP000008311"/>
    </source>
</evidence>
<accession>B9S6W5</accession>
<reference evidence="2" key="1">
    <citation type="journal article" date="2010" name="Nat. Biotechnol.">
        <title>Draft genome sequence of the oilseed species Ricinus communis.</title>
        <authorList>
            <person name="Chan A.P."/>
            <person name="Crabtree J."/>
            <person name="Zhao Q."/>
            <person name="Lorenzi H."/>
            <person name="Orvis J."/>
            <person name="Puiu D."/>
            <person name="Melake-Berhan A."/>
            <person name="Jones K.M."/>
            <person name="Redman J."/>
            <person name="Chen G."/>
            <person name="Cahoon E.B."/>
            <person name="Gedil M."/>
            <person name="Stanke M."/>
            <person name="Haas B.J."/>
            <person name="Wortman J.R."/>
            <person name="Fraser-Liggett C.M."/>
            <person name="Ravel J."/>
            <person name="Rabinowicz P.D."/>
        </authorList>
    </citation>
    <scope>NUCLEOTIDE SEQUENCE [LARGE SCALE GENOMIC DNA]</scope>
    <source>
        <strain evidence="2">cv. Hale</strain>
    </source>
</reference>
<organism evidence="1 2">
    <name type="scientific">Ricinus communis</name>
    <name type="common">Castor bean</name>
    <dbReference type="NCBI Taxonomy" id="3988"/>
    <lineage>
        <taxon>Eukaryota</taxon>
        <taxon>Viridiplantae</taxon>
        <taxon>Streptophyta</taxon>
        <taxon>Embryophyta</taxon>
        <taxon>Tracheophyta</taxon>
        <taxon>Spermatophyta</taxon>
        <taxon>Magnoliopsida</taxon>
        <taxon>eudicotyledons</taxon>
        <taxon>Gunneridae</taxon>
        <taxon>Pentapetalae</taxon>
        <taxon>rosids</taxon>
        <taxon>fabids</taxon>
        <taxon>Malpighiales</taxon>
        <taxon>Euphorbiaceae</taxon>
        <taxon>Acalyphoideae</taxon>
        <taxon>Acalypheae</taxon>
        <taxon>Ricinus</taxon>
    </lineage>
</organism>
<dbReference type="Proteomes" id="UP000008311">
    <property type="component" value="Unassembled WGS sequence"/>
</dbReference>
<dbReference type="AlphaFoldDB" id="B9S6W5"/>
<keyword evidence="2" id="KW-1185">Reference proteome</keyword>
<dbReference type="InParanoid" id="B9S6W5"/>
<sequence length="101" mass="11256">MESRVHVLLAYPSWGLEVLEVAKHLSSSSLQAMDDVQAVLTLRIDTPDSQQKRKFVSGWCKLISRKAADGSIKFLDRNLIHPAYEVINVIGTGLKRIGPQL</sequence>
<gene>
    <name evidence="1" type="ORF">RCOM_0874990</name>
</gene>
<name>B9S6W5_RICCO</name>